<evidence type="ECO:0000259" key="7">
    <source>
        <dbReference type="PROSITE" id="PS50125"/>
    </source>
</evidence>
<dbReference type="InterPro" id="IPR001054">
    <property type="entry name" value="A/G_cyclase"/>
</dbReference>
<protein>
    <submittedName>
        <fullName evidence="8">Adenylate cyclase</fullName>
    </submittedName>
</protein>
<dbReference type="InterPro" id="IPR029787">
    <property type="entry name" value="Nucleotide_cyclase"/>
</dbReference>
<dbReference type="SUPFAM" id="SSF103190">
    <property type="entry name" value="Sensory domain-like"/>
    <property type="match status" value="1"/>
</dbReference>
<dbReference type="Pfam" id="PF00211">
    <property type="entry name" value="Guanylate_cyc"/>
    <property type="match status" value="1"/>
</dbReference>
<dbReference type="InterPro" id="IPR029016">
    <property type="entry name" value="GAF-like_dom_sf"/>
</dbReference>
<dbReference type="Pfam" id="PF02743">
    <property type="entry name" value="dCache_1"/>
    <property type="match status" value="1"/>
</dbReference>
<dbReference type="Gene3D" id="3.30.450.20">
    <property type="entry name" value="PAS domain"/>
    <property type="match status" value="2"/>
</dbReference>
<reference evidence="8" key="1">
    <citation type="submission" date="2013-04" db="EMBL/GenBank/DDBJ databases">
        <title>The genome sequencing project of 58 acetic acid bacteria.</title>
        <authorList>
            <person name="Okamoto-Kainuma A."/>
            <person name="Ishikawa M."/>
            <person name="Umino S."/>
            <person name="Koizumi Y."/>
            <person name="Shiwa Y."/>
            <person name="Yoshikawa H."/>
            <person name="Matsutani M."/>
            <person name="Matsushita K."/>
        </authorList>
    </citation>
    <scope>NUCLEOTIDE SEQUENCE</scope>
    <source>
        <strain evidence="8">NBRC 106556</strain>
    </source>
</reference>
<organism evidence="8 9">
    <name type="scientific">Neokomagataea tanensis NBRC 106556</name>
    <dbReference type="NCBI Taxonomy" id="1223519"/>
    <lineage>
        <taxon>Bacteria</taxon>
        <taxon>Pseudomonadati</taxon>
        <taxon>Pseudomonadota</taxon>
        <taxon>Alphaproteobacteria</taxon>
        <taxon>Acetobacterales</taxon>
        <taxon>Acetobacteraceae</taxon>
        <taxon>Neokomagataea</taxon>
    </lineage>
</organism>
<comment type="caution">
    <text evidence="8">The sequence shown here is derived from an EMBL/GenBank/DDBJ whole genome shotgun (WGS) entry which is preliminary data.</text>
</comment>
<dbReference type="Pfam" id="PF01590">
    <property type="entry name" value="GAF"/>
    <property type="match status" value="1"/>
</dbReference>
<keyword evidence="9" id="KW-1185">Reference proteome</keyword>
<keyword evidence="2" id="KW-1003">Cell membrane</keyword>
<evidence type="ECO:0000256" key="5">
    <source>
        <dbReference type="ARBA" id="ARBA00023136"/>
    </source>
</evidence>
<gene>
    <name evidence="8" type="ORF">AA106556_1953</name>
</gene>
<dbReference type="Gene3D" id="3.30.450.40">
    <property type="match status" value="1"/>
</dbReference>
<feature type="transmembrane region" description="Helical" evidence="6">
    <location>
        <begin position="20"/>
        <end position="42"/>
    </location>
</feature>
<dbReference type="EMBL" id="BAQB01000097">
    <property type="protein sequence ID" value="GBR49163.1"/>
    <property type="molecule type" value="Genomic_DNA"/>
</dbReference>
<evidence type="ECO:0000256" key="4">
    <source>
        <dbReference type="ARBA" id="ARBA00022989"/>
    </source>
</evidence>
<dbReference type="InterPro" id="IPR029151">
    <property type="entry name" value="Sensor-like_sf"/>
</dbReference>
<keyword evidence="3 6" id="KW-0812">Transmembrane</keyword>
<dbReference type="InterPro" id="IPR033479">
    <property type="entry name" value="dCache_1"/>
</dbReference>
<dbReference type="Gene3D" id="3.30.70.1230">
    <property type="entry name" value="Nucleotide cyclase"/>
    <property type="match status" value="1"/>
</dbReference>
<dbReference type="SUPFAM" id="SSF55073">
    <property type="entry name" value="Nucleotide cyclase"/>
    <property type="match status" value="1"/>
</dbReference>
<evidence type="ECO:0000256" key="1">
    <source>
        <dbReference type="ARBA" id="ARBA00004651"/>
    </source>
</evidence>
<dbReference type="Proteomes" id="UP001062443">
    <property type="component" value="Unassembled WGS sequence"/>
</dbReference>
<name>A0ABQ0QLC3_9PROT</name>
<evidence type="ECO:0000313" key="9">
    <source>
        <dbReference type="Proteomes" id="UP001062443"/>
    </source>
</evidence>
<dbReference type="PROSITE" id="PS50125">
    <property type="entry name" value="GUANYLATE_CYCLASE_2"/>
    <property type="match status" value="1"/>
</dbReference>
<feature type="transmembrane region" description="Helical" evidence="6">
    <location>
        <begin position="348"/>
        <end position="367"/>
    </location>
</feature>
<accession>A0ABQ0QLC3</accession>
<evidence type="ECO:0000256" key="3">
    <source>
        <dbReference type="ARBA" id="ARBA00022692"/>
    </source>
</evidence>
<evidence type="ECO:0000313" key="8">
    <source>
        <dbReference type="EMBL" id="GBR49163.1"/>
    </source>
</evidence>
<evidence type="ECO:0000256" key="2">
    <source>
        <dbReference type="ARBA" id="ARBA00022475"/>
    </source>
</evidence>
<dbReference type="SUPFAM" id="SSF55781">
    <property type="entry name" value="GAF domain-like"/>
    <property type="match status" value="1"/>
</dbReference>
<keyword evidence="5 6" id="KW-0472">Membrane</keyword>
<proteinExistence type="predicted"/>
<dbReference type="InterPro" id="IPR003018">
    <property type="entry name" value="GAF"/>
</dbReference>
<sequence>MPAPEIIDPTSNPARNRKRILQFVGPVLGVILVIGGIVAISLHNYQTMRGGVISLSRDLLRSQQRYVTEEVEHYLAPASDSASIAPDMFDIPVDASSPDTFMLYGRSMLAHLPQVDSFYLANDKGEFWMVIRHKGAYDQTHLQVENGQSVYRHTYVDQAGNWLGTGADPGDQGTFRQRPWFAGAMAKADHQLYWTDPYAYLATHQFIITASIPFTTSDGHRNVFAINISLNRLTEFLNSLQVGKSGQAVIVDLQGHVIAGHNVAALSQKDGFDPSHLLLDPVTQPVFTRALNVYRVNGSGAGLVHARNKNYVTIASALPMVHRDWVLLLNAPENDFSDFAQSARRRNLGFSLIVVALALLLAVGVIFQGRRVEQIRGLLERARHRVKSENAALLSLARTPDLFSAEHDVPALTEILAQRTLARRVSVWRFLSGGERLISEDTFEAEHDVHGAGFTLSRAEHDEFFSMLLEGHEFTVDDAGRDEKTRNFQRLFMRPFGTASLHAYPIIANGHIVGCMMLEDARLAQGAEHIIAVVGAITGLRFVQAAEEEAQQGISLPLHDDHKAQTRFDEGFLLSPAGQMSSVPSGIYPAVPVAVISFAETFAADRKAVERSIALVSEIGAVIQRIAQDAGLFSVQVVSNRIVLIGGCRQEVDAVAAIRLADAAILIREACYVRLAQADMDPVFRIGLDMGPLAVAQLGNAPSVLNFWGRAIVAAERLALTASDAGTIQVSEDAYTVLREQFLFRSRGMFFVPGRGAVQSFTLAGRRE</sequence>
<feature type="domain" description="Guanylate cyclase" evidence="7">
    <location>
        <begin position="595"/>
        <end position="719"/>
    </location>
</feature>
<keyword evidence="4 6" id="KW-1133">Transmembrane helix</keyword>
<comment type="subcellular location">
    <subcellularLocation>
        <location evidence="1">Cell membrane</location>
        <topology evidence="1">Multi-pass membrane protein</topology>
    </subcellularLocation>
</comment>
<dbReference type="RefSeq" id="WP_068170567.1">
    <property type="nucleotide sequence ID" value="NZ_BAQB01000097.1"/>
</dbReference>
<evidence type="ECO:0000256" key="6">
    <source>
        <dbReference type="SAM" id="Phobius"/>
    </source>
</evidence>